<dbReference type="GO" id="GO:0009507">
    <property type="term" value="C:chloroplast"/>
    <property type="evidence" value="ECO:0007669"/>
    <property type="project" value="TreeGrafter"/>
</dbReference>
<evidence type="ECO:0000256" key="1">
    <source>
        <dbReference type="SAM" id="Phobius"/>
    </source>
</evidence>
<dbReference type="EMBL" id="JAYMYQ010000007">
    <property type="protein sequence ID" value="KAK7321145.1"/>
    <property type="molecule type" value="Genomic_DNA"/>
</dbReference>
<dbReference type="GO" id="GO:0015386">
    <property type="term" value="F:potassium:proton antiporter activity"/>
    <property type="evidence" value="ECO:0007669"/>
    <property type="project" value="TreeGrafter"/>
</dbReference>
<accession>A0AAN9KNW9</accession>
<keyword evidence="1" id="KW-0812">Transmembrane</keyword>
<feature type="transmembrane region" description="Helical" evidence="1">
    <location>
        <begin position="6"/>
        <end position="26"/>
    </location>
</feature>
<dbReference type="GO" id="GO:0016020">
    <property type="term" value="C:membrane"/>
    <property type="evidence" value="ECO:0007669"/>
    <property type="project" value="TreeGrafter"/>
</dbReference>
<organism evidence="2 3">
    <name type="scientific">Canavalia gladiata</name>
    <name type="common">Sword bean</name>
    <name type="synonym">Dolichos gladiatus</name>
    <dbReference type="NCBI Taxonomy" id="3824"/>
    <lineage>
        <taxon>Eukaryota</taxon>
        <taxon>Viridiplantae</taxon>
        <taxon>Streptophyta</taxon>
        <taxon>Embryophyta</taxon>
        <taxon>Tracheophyta</taxon>
        <taxon>Spermatophyta</taxon>
        <taxon>Magnoliopsida</taxon>
        <taxon>eudicotyledons</taxon>
        <taxon>Gunneridae</taxon>
        <taxon>Pentapetalae</taxon>
        <taxon>rosids</taxon>
        <taxon>fabids</taxon>
        <taxon>Fabales</taxon>
        <taxon>Fabaceae</taxon>
        <taxon>Papilionoideae</taxon>
        <taxon>50 kb inversion clade</taxon>
        <taxon>NPAAA clade</taxon>
        <taxon>indigoferoid/millettioid clade</taxon>
        <taxon>Phaseoleae</taxon>
        <taxon>Canavalia</taxon>
    </lineage>
</organism>
<name>A0AAN9KNW9_CANGL</name>
<dbReference type="Proteomes" id="UP001367508">
    <property type="component" value="Unassembled WGS sequence"/>
</dbReference>
<reference evidence="2 3" key="1">
    <citation type="submission" date="2024-01" db="EMBL/GenBank/DDBJ databases">
        <title>The genomes of 5 underutilized Papilionoideae crops provide insights into root nodulation and disease resistanc.</title>
        <authorList>
            <person name="Jiang F."/>
        </authorList>
    </citation>
    <scope>NUCLEOTIDE SEQUENCE [LARGE SCALE GENOMIC DNA]</scope>
    <source>
        <strain evidence="2">LVBAO_FW01</strain>
        <tissue evidence="2">Leaves</tissue>
    </source>
</reference>
<dbReference type="PANTHER" id="PTHR46157:SF2">
    <property type="entry name" value="K(+) EFFLUX ANTIPORTER 1, CHLOROPLASTIC-RELATED"/>
    <property type="match status" value="1"/>
</dbReference>
<dbReference type="PANTHER" id="PTHR46157">
    <property type="entry name" value="K(+) EFFLUX ANTIPORTER 3, CHLOROPLASTIC"/>
    <property type="match status" value="1"/>
</dbReference>
<dbReference type="AlphaFoldDB" id="A0AAN9KNW9"/>
<proteinExistence type="predicted"/>
<gene>
    <name evidence="2" type="ORF">VNO77_31456</name>
</gene>
<keyword evidence="1" id="KW-0472">Membrane</keyword>
<evidence type="ECO:0000313" key="2">
    <source>
        <dbReference type="EMBL" id="KAK7321145.1"/>
    </source>
</evidence>
<evidence type="ECO:0000313" key="3">
    <source>
        <dbReference type="Proteomes" id="UP001367508"/>
    </source>
</evidence>
<keyword evidence="1" id="KW-1133">Transmembrane helix</keyword>
<comment type="caution">
    <text evidence="2">The sequence shown here is derived from an EMBL/GenBank/DDBJ whole genome shotgun (WGS) entry which is preliminary data.</text>
</comment>
<protein>
    <submittedName>
        <fullName evidence="2">Uncharacterized protein</fullName>
    </submittedName>
</protein>
<sequence length="313" mass="34590">MEPDLVGGSPILGHLVAGILISLYSLSIIHHIQGTKAVAEFGIVFLISLELFVERFNLMKKYVFGLGSAHALATAVTFELVERDEIGFQVIAEALRLVAAKATVIITALIAGISSLRKVMLQLQSIVVPQIVHSLSCFGLPFNATTENRCMAIKPTGIVVNREKQRQNGMKVVIEVVSIESAGPAMSQHKITPQEKYTLCRNENLLLVETIKPKVEAQFDGYLIAHDYLVPDSIPTRCHFILNSLACQSVFFRQQWAVRKPGQLFSVYDPQFRLNSLDDHDQTNCFSIWATLATLSNGPRLGHAYSCLLIGPF</sequence>
<feature type="transmembrane region" description="Helical" evidence="1">
    <location>
        <begin position="38"/>
        <end position="56"/>
    </location>
</feature>
<keyword evidence="3" id="KW-1185">Reference proteome</keyword>